<dbReference type="PANTHER" id="PTHR30160:SF1">
    <property type="entry name" value="LIPOPOLYSACCHARIDE 1,2-N-ACETYLGLUCOSAMINETRANSFERASE-RELATED"/>
    <property type="match status" value="1"/>
</dbReference>
<keyword evidence="1" id="KW-0328">Glycosyltransferase</keyword>
<proteinExistence type="predicted"/>
<evidence type="ECO:0000256" key="1">
    <source>
        <dbReference type="ARBA" id="ARBA00022676"/>
    </source>
</evidence>
<gene>
    <name evidence="3" type="ORF">GCM10007859_25800</name>
</gene>
<dbReference type="PANTHER" id="PTHR30160">
    <property type="entry name" value="TETRAACYLDISACCHARIDE 4'-KINASE-RELATED"/>
    <property type="match status" value="1"/>
</dbReference>
<dbReference type="Gene3D" id="3.40.50.2000">
    <property type="entry name" value="Glycogen Phosphorylase B"/>
    <property type="match status" value="2"/>
</dbReference>
<keyword evidence="4" id="KW-1185">Reference proteome</keyword>
<dbReference type="InterPro" id="IPR051199">
    <property type="entry name" value="LPS_LOS_Heptosyltrfase"/>
</dbReference>
<keyword evidence="2" id="KW-0808">Transferase</keyword>
<dbReference type="RefSeq" id="WP_284223427.1">
    <property type="nucleotide sequence ID" value="NZ_BSOY01000078.1"/>
</dbReference>
<name>A0ABQ6BN25_9CAUL</name>
<dbReference type="CDD" id="cd03789">
    <property type="entry name" value="GT9_LPS_heptosyltransferase"/>
    <property type="match status" value="1"/>
</dbReference>
<protein>
    <submittedName>
        <fullName evidence="3">ADP-heptose--LPS heptosyltransferase</fullName>
    </submittedName>
</protein>
<comment type="caution">
    <text evidence="3">The sequence shown here is derived from an EMBL/GenBank/DDBJ whole genome shotgun (WGS) entry which is preliminary data.</text>
</comment>
<dbReference type="SUPFAM" id="SSF53756">
    <property type="entry name" value="UDP-Glycosyltransferase/glycogen phosphorylase"/>
    <property type="match status" value="1"/>
</dbReference>
<dbReference type="Proteomes" id="UP001156921">
    <property type="component" value="Unassembled WGS sequence"/>
</dbReference>
<dbReference type="EMBL" id="BSOY01000078">
    <property type="protein sequence ID" value="GLS02555.1"/>
    <property type="molecule type" value="Genomic_DNA"/>
</dbReference>
<organism evidence="3 4">
    <name type="scientific">Brevundimonas denitrificans</name>
    <dbReference type="NCBI Taxonomy" id="1443434"/>
    <lineage>
        <taxon>Bacteria</taxon>
        <taxon>Pseudomonadati</taxon>
        <taxon>Pseudomonadota</taxon>
        <taxon>Alphaproteobacteria</taxon>
        <taxon>Caulobacterales</taxon>
        <taxon>Caulobacteraceae</taxon>
        <taxon>Brevundimonas</taxon>
    </lineage>
</organism>
<dbReference type="InterPro" id="IPR002201">
    <property type="entry name" value="Glyco_trans_9"/>
</dbReference>
<dbReference type="Pfam" id="PF01075">
    <property type="entry name" value="Glyco_transf_9"/>
    <property type="match status" value="1"/>
</dbReference>
<evidence type="ECO:0000313" key="3">
    <source>
        <dbReference type="EMBL" id="GLS02555.1"/>
    </source>
</evidence>
<evidence type="ECO:0000256" key="2">
    <source>
        <dbReference type="ARBA" id="ARBA00022679"/>
    </source>
</evidence>
<sequence>MAGRFPILYIAEADASDAILSSGVLAYMVEAMPQASFTVVGSPKSAPLFADTPRLDRLIVLERDSRLDWLGLWNKVRETRWGLVVDMRGTTLSAKLKRQKRAVRGAWEAGVHAVEQAARVLQLEDVPAPKLFVSEATRARAAALIPEEDVPLLAIGPGADWMGKVWPSERYAKVAVALVGDGGPLEGGRVIVVGDENARDTAHVVRLSLPRNRVTELQGRLGRLETVAALGRAALYVGADTIWTDLAVAAGIPVVAAFGPSDEVEHGPWGGIAVRGPRSVDEFRKIDPHLNQAIQHMNDLPADRVLKAAMKLLEERASA</sequence>
<reference evidence="4" key="1">
    <citation type="journal article" date="2019" name="Int. J. Syst. Evol. Microbiol.">
        <title>The Global Catalogue of Microorganisms (GCM) 10K type strain sequencing project: providing services to taxonomists for standard genome sequencing and annotation.</title>
        <authorList>
            <consortium name="The Broad Institute Genomics Platform"/>
            <consortium name="The Broad Institute Genome Sequencing Center for Infectious Disease"/>
            <person name="Wu L."/>
            <person name="Ma J."/>
        </authorList>
    </citation>
    <scope>NUCLEOTIDE SEQUENCE [LARGE SCALE GENOMIC DNA]</scope>
    <source>
        <strain evidence="4">NBRC 110107</strain>
    </source>
</reference>
<accession>A0ABQ6BN25</accession>
<evidence type="ECO:0000313" key="4">
    <source>
        <dbReference type="Proteomes" id="UP001156921"/>
    </source>
</evidence>